<accession>A0A835LI22</accession>
<evidence type="ECO:0000256" key="2">
    <source>
        <dbReference type="RuleBase" id="RU004328"/>
    </source>
</evidence>
<dbReference type="InterPro" id="IPR033130">
    <property type="entry name" value="RNase_T2_His_AS_2"/>
</dbReference>
<gene>
    <name evidence="4" type="ORF">IFM89_021013</name>
</gene>
<reference evidence="4 5" key="1">
    <citation type="submission" date="2020-10" db="EMBL/GenBank/DDBJ databases">
        <title>The Coptis chinensis genome and diversification of protoberbering-type alkaloids.</title>
        <authorList>
            <person name="Wang B."/>
            <person name="Shu S."/>
            <person name="Song C."/>
            <person name="Liu Y."/>
        </authorList>
    </citation>
    <scope>NUCLEOTIDE SEQUENCE [LARGE SCALE GENOMIC DNA]</scope>
    <source>
        <strain evidence="4">HL-2020</strain>
        <tissue evidence="4">Leaf</tissue>
    </source>
</reference>
<dbReference type="AlphaFoldDB" id="A0A835LI22"/>
<dbReference type="PANTHER" id="PTHR11240:SF59">
    <property type="entry name" value="RIBONUCLEASE T2 FAMILY PROTEIN"/>
    <property type="match status" value="1"/>
</dbReference>
<keyword evidence="5" id="KW-1185">Reference proteome</keyword>
<dbReference type="InterPro" id="IPR001568">
    <property type="entry name" value="RNase_T2-like"/>
</dbReference>
<dbReference type="PROSITE" id="PS00530">
    <property type="entry name" value="RNASE_T2_1"/>
    <property type="match status" value="1"/>
</dbReference>
<dbReference type="OrthoDB" id="1898737at2759"/>
<dbReference type="SUPFAM" id="SSF55895">
    <property type="entry name" value="Ribonuclease Rh-like"/>
    <property type="match status" value="1"/>
</dbReference>
<dbReference type="EMBL" id="JADFTS010000008">
    <property type="protein sequence ID" value="KAF9593257.1"/>
    <property type="molecule type" value="Genomic_DNA"/>
</dbReference>
<organism evidence="4 5">
    <name type="scientific">Coptis chinensis</name>
    <dbReference type="NCBI Taxonomy" id="261450"/>
    <lineage>
        <taxon>Eukaryota</taxon>
        <taxon>Viridiplantae</taxon>
        <taxon>Streptophyta</taxon>
        <taxon>Embryophyta</taxon>
        <taxon>Tracheophyta</taxon>
        <taxon>Spermatophyta</taxon>
        <taxon>Magnoliopsida</taxon>
        <taxon>Ranunculales</taxon>
        <taxon>Ranunculaceae</taxon>
        <taxon>Coptidoideae</taxon>
        <taxon>Coptis</taxon>
    </lineage>
</organism>
<protein>
    <submittedName>
        <fullName evidence="4">Uncharacterized protein</fullName>
    </submittedName>
</protein>
<dbReference type="InterPro" id="IPR036430">
    <property type="entry name" value="RNase_T2-like_sf"/>
</dbReference>
<dbReference type="GO" id="GO:0003723">
    <property type="term" value="F:RNA binding"/>
    <property type="evidence" value="ECO:0007669"/>
    <property type="project" value="InterPro"/>
</dbReference>
<evidence type="ECO:0000256" key="1">
    <source>
        <dbReference type="ARBA" id="ARBA00007469"/>
    </source>
</evidence>
<keyword evidence="3" id="KW-0732">Signal</keyword>
<dbReference type="Gene3D" id="3.90.730.10">
    <property type="entry name" value="Ribonuclease T2-like"/>
    <property type="match status" value="1"/>
</dbReference>
<dbReference type="GO" id="GO:0005576">
    <property type="term" value="C:extracellular region"/>
    <property type="evidence" value="ECO:0007669"/>
    <property type="project" value="TreeGrafter"/>
</dbReference>
<comment type="caution">
    <text evidence="4">The sequence shown here is derived from an EMBL/GenBank/DDBJ whole genome shotgun (WGS) entry which is preliminary data.</text>
</comment>
<feature type="signal peptide" evidence="3">
    <location>
        <begin position="1"/>
        <end position="22"/>
    </location>
</feature>
<name>A0A835LI22_9MAGN</name>
<dbReference type="GO" id="GO:0006401">
    <property type="term" value="P:RNA catabolic process"/>
    <property type="evidence" value="ECO:0007669"/>
    <property type="project" value="TreeGrafter"/>
</dbReference>
<sequence length="225" mass="25347">MDSHKIILLCFLITFSIPFSSSQTKLLPNKRTTDHFLLALQWGPSMAPRRPGAPANPAMYTIHGLWPGDSTNPVPLANCDTILKDHFDVKNLQPRMTDMQKYWPSLTSRTDEWFWEHEWDKHGTCSGLSQLEYFSLALDLTLGELHLQPSLDAIAASNNFMPEAGSALYGISGNGIRLKSRWPTLGTTSRYQRPNHDCASEREALIEVDAENWRAHHLCSKTSPA</sequence>
<evidence type="ECO:0000313" key="4">
    <source>
        <dbReference type="EMBL" id="KAF9593257.1"/>
    </source>
</evidence>
<evidence type="ECO:0000313" key="5">
    <source>
        <dbReference type="Proteomes" id="UP000631114"/>
    </source>
</evidence>
<dbReference type="Pfam" id="PF00445">
    <property type="entry name" value="Ribonuclease_T2"/>
    <property type="match status" value="1"/>
</dbReference>
<proteinExistence type="inferred from homology"/>
<dbReference type="InterPro" id="IPR018188">
    <property type="entry name" value="RNase_T2_His_AS_1"/>
</dbReference>
<dbReference type="PROSITE" id="PS00531">
    <property type="entry name" value="RNASE_T2_2"/>
    <property type="match status" value="1"/>
</dbReference>
<comment type="similarity">
    <text evidence="1 2">Belongs to the RNase T2 family.</text>
</comment>
<dbReference type="Proteomes" id="UP000631114">
    <property type="component" value="Unassembled WGS sequence"/>
</dbReference>
<dbReference type="GO" id="GO:0033897">
    <property type="term" value="F:ribonuclease T2 activity"/>
    <property type="evidence" value="ECO:0007669"/>
    <property type="project" value="InterPro"/>
</dbReference>
<evidence type="ECO:0000256" key="3">
    <source>
        <dbReference type="SAM" id="SignalP"/>
    </source>
</evidence>
<dbReference type="PANTHER" id="PTHR11240">
    <property type="entry name" value="RIBONUCLEASE T2"/>
    <property type="match status" value="1"/>
</dbReference>
<feature type="chain" id="PRO_5032289677" evidence="3">
    <location>
        <begin position="23"/>
        <end position="225"/>
    </location>
</feature>